<reference evidence="9" key="1">
    <citation type="submission" date="2022-11" db="UniProtKB">
        <authorList>
            <consortium name="EnsemblMetazoa"/>
        </authorList>
    </citation>
    <scope>IDENTIFICATION</scope>
</reference>
<keyword evidence="5" id="KW-0067">ATP-binding</keyword>
<dbReference type="EC" id="2.3.2.23" evidence="1"/>
<dbReference type="GO" id="GO:0061631">
    <property type="term" value="F:ubiquitin conjugating enzyme activity"/>
    <property type="evidence" value="ECO:0007669"/>
    <property type="project" value="UniProtKB-EC"/>
</dbReference>
<evidence type="ECO:0000256" key="4">
    <source>
        <dbReference type="ARBA" id="ARBA00022786"/>
    </source>
</evidence>
<dbReference type="InterPro" id="IPR016135">
    <property type="entry name" value="UBQ-conjugating_enzyme/RWD"/>
</dbReference>
<evidence type="ECO:0000313" key="10">
    <source>
        <dbReference type="Proteomes" id="UP000887568"/>
    </source>
</evidence>
<comment type="function">
    <text evidence="6">Probable E2 ubiquitin-protein ligase that catalyzes the covalent attachment of ubiquitin to target proteins. May facilitate the monoubiquitination and degradation of MTOR and CCNE1 through interaction with FBXW7.</text>
</comment>
<dbReference type="GeneID" id="119728833"/>
<feature type="compositionally biased region" description="Gly residues" evidence="7">
    <location>
        <begin position="54"/>
        <end position="75"/>
    </location>
</feature>
<evidence type="ECO:0000256" key="5">
    <source>
        <dbReference type="ARBA" id="ARBA00022840"/>
    </source>
</evidence>
<dbReference type="Pfam" id="PF00179">
    <property type="entry name" value="UQ_con"/>
    <property type="match status" value="1"/>
</dbReference>
<dbReference type="EnsemblMetazoa" id="XM_038201234.1">
    <property type="protein sequence ID" value="XP_038057162.1"/>
    <property type="gene ID" value="LOC119728833"/>
</dbReference>
<sequence length="345" mass="37631">MAAGLSKLLRQSNRAPPSARRKRHSFSRVRKLRIGNQDSTTSTENSITLPAYSGGVGGGGGTGGGGGSGEGGGDGGARERIVARDEPDIRREMNSVRFSDDSHGTTDDQHMTLPGMIPADHPSPPQPSVKAKVAPILKQKSSASMLKFKPAGQGISSSDLEDIPQPTRKYVSNVRTRRVMKEFEAANRMSQSEDTLFEISLVSDNLYEWCIKLLKVDPMSELHSDMKATNTASIDFNMTFPDNFPFSPPFVRVTTPRVENGYVLDGGAICMELLTPQGWSSSYTIEAVIMQLGATLVAGHARISQNKKKPFGEIPFNKQEALESFNNIVETHKRYGWLDPPGEFS</sequence>
<feature type="compositionally biased region" description="Basic residues" evidence="7">
    <location>
        <begin position="19"/>
        <end position="33"/>
    </location>
</feature>
<organism evidence="9 10">
    <name type="scientific">Patiria miniata</name>
    <name type="common">Bat star</name>
    <name type="synonym">Asterina miniata</name>
    <dbReference type="NCBI Taxonomy" id="46514"/>
    <lineage>
        <taxon>Eukaryota</taxon>
        <taxon>Metazoa</taxon>
        <taxon>Echinodermata</taxon>
        <taxon>Eleutherozoa</taxon>
        <taxon>Asterozoa</taxon>
        <taxon>Asteroidea</taxon>
        <taxon>Valvatacea</taxon>
        <taxon>Valvatida</taxon>
        <taxon>Asterinidae</taxon>
        <taxon>Patiria</taxon>
    </lineage>
</organism>
<feature type="compositionally biased region" description="Polar residues" evidence="7">
    <location>
        <begin position="36"/>
        <end position="48"/>
    </location>
</feature>
<evidence type="ECO:0000256" key="1">
    <source>
        <dbReference type="ARBA" id="ARBA00012486"/>
    </source>
</evidence>
<dbReference type="Gene3D" id="3.10.110.10">
    <property type="entry name" value="Ubiquitin Conjugating Enzyme"/>
    <property type="match status" value="1"/>
</dbReference>
<dbReference type="Proteomes" id="UP000887568">
    <property type="component" value="Unplaced"/>
</dbReference>
<dbReference type="RefSeq" id="XP_038057162.1">
    <property type="nucleotide sequence ID" value="XM_038201234.1"/>
</dbReference>
<feature type="region of interest" description="Disordered" evidence="7">
    <location>
        <begin position="1"/>
        <end position="79"/>
    </location>
</feature>
<protein>
    <recommendedName>
        <fullName evidence="1">E2 ubiquitin-conjugating enzyme</fullName>
        <ecNumber evidence="1">2.3.2.23</ecNumber>
    </recommendedName>
</protein>
<dbReference type="FunFam" id="3.10.110.10:FF:000036">
    <property type="entry name" value="ubiquitin-conjugating enzyme E2Q-like protein 1"/>
    <property type="match status" value="1"/>
</dbReference>
<keyword evidence="4" id="KW-0833">Ubl conjugation pathway</keyword>
<dbReference type="SUPFAM" id="SSF54495">
    <property type="entry name" value="UBC-like"/>
    <property type="match status" value="1"/>
</dbReference>
<keyword evidence="10" id="KW-1185">Reference proteome</keyword>
<evidence type="ECO:0000313" key="9">
    <source>
        <dbReference type="EnsemblMetazoa" id="XP_038057162.1"/>
    </source>
</evidence>
<feature type="domain" description="UBC core" evidence="8">
    <location>
        <begin position="174"/>
        <end position="338"/>
    </location>
</feature>
<dbReference type="OMA" id="HKRYGWL"/>
<name>A0A914A011_PATMI</name>
<accession>A0A914A011</accession>
<dbReference type="InterPro" id="IPR000608">
    <property type="entry name" value="UBC"/>
</dbReference>
<evidence type="ECO:0000256" key="6">
    <source>
        <dbReference type="ARBA" id="ARBA00055455"/>
    </source>
</evidence>
<evidence type="ECO:0000256" key="7">
    <source>
        <dbReference type="SAM" id="MobiDB-lite"/>
    </source>
</evidence>
<evidence type="ECO:0000256" key="2">
    <source>
        <dbReference type="ARBA" id="ARBA00022679"/>
    </source>
</evidence>
<proteinExistence type="predicted"/>
<dbReference type="PROSITE" id="PS50127">
    <property type="entry name" value="UBC_2"/>
    <property type="match status" value="1"/>
</dbReference>
<dbReference type="CDD" id="cd23802">
    <property type="entry name" value="UBCc_UBE2Q"/>
    <property type="match status" value="1"/>
</dbReference>
<dbReference type="SMART" id="SM00212">
    <property type="entry name" value="UBCc"/>
    <property type="match status" value="1"/>
</dbReference>
<dbReference type="GO" id="GO:0005524">
    <property type="term" value="F:ATP binding"/>
    <property type="evidence" value="ECO:0007669"/>
    <property type="project" value="UniProtKB-KW"/>
</dbReference>
<keyword evidence="3" id="KW-0547">Nucleotide-binding</keyword>
<dbReference type="OrthoDB" id="109543at2759"/>
<dbReference type="AlphaFoldDB" id="A0A914A011"/>
<keyword evidence="2" id="KW-0808">Transferase</keyword>
<evidence type="ECO:0000256" key="3">
    <source>
        <dbReference type="ARBA" id="ARBA00022741"/>
    </source>
</evidence>
<evidence type="ECO:0000259" key="8">
    <source>
        <dbReference type="PROSITE" id="PS50127"/>
    </source>
</evidence>